<evidence type="ECO:0000313" key="3">
    <source>
        <dbReference type="Proteomes" id="UP001634007"/>
    </source>
</evidence>
<feature type="compositionally biased region" description="Acidic residues" evidence="1">
    <location>
        <begin position="98"/>
        <end position="113"/>
    </location>
</feature>
<evidence type="ECO:0000313" key="2">
    <source>
        <dbReference type="EMBL" id="KAL3748765.1"/>
    </source>
</evidence>
<name>A0ABD3LAD2_EUCGL</name>
<accession>A0ABD3LAD2</accession>
<dbReference type="Proteomes" id="UP001634007">
    <property type="component" value="Unassembled WGS sequence"/>
</dbReference>
<sequence>MEAENKVRKTDDPGRGGKKRKLAAAAMEVAPAPAEGAPPSEAEVEEFFAIVRRMHVAVKYFERAAAAGGGGAGAAGDDRGKGWRSALESGAGFAAAAEEIDGDGDGAGDGEAEDGVKKEGPDGAAAARAGGGGFDLNAVPEGGPGED</sequence>
<dbReference type="EMBL" id="JBJKBG010000002">
    <property type="protein sequence ID" value="KAL3748765.1"/>
    <property type="molecule type" value="Genomic_DNA"/>
</dbReference>
<keyword evidence="3" id="KW-1185">Reference proteome</keyword>
<organism evidence="2 3">
    <name type="scientific">Eucalyptus globulus</name>
    <name type="common">Tasmanian blue gum</name>
    <dbReference type="NCBI Taxonomy" id="34317"/>
    <lineage>
        <taxon>Eukaryota</taxon>
        <taxon>Viridiplantae</taxon>
        <taxon>Streptophyta</taxon>
        <taxon>Embryophyta</taxon>
        <taxon>Tracheophyta</taxon>
        <taxon>Spermatophyta</taxon>
        <taxon>Magnoliopsida</taxon>
        <taxon>eudicotyledons</taxon>
        <taxon>Gunneridae</taxon>
        <taxon>Pentapetalae</taxon>
        <taxon>rosids</taxon>
        <taxon>malvids</taxon>
        <taxon>Myrtales</taxon>
        <taxon>Myrtaceae</taxon>
        <taxon>Myrtoideae</taxon>
        <taxon>Eucalypteae</taxon>
        <taxon>Eucalyptus</taxon>
    </lineage>
</organism>
<feature type="region of interest" description="Disordered" evidence="1">
    <location>
        <begin position="93"/>
        <end position="147"/>
    </location>
</feature>
<reference evidence="2 3" key="1">
    <citation type="submission" date="2024-11" db="EMBL/GenBank/DDBJ databases">
        <title>Chromosome-level genome assembly of Eucalyptus globulus Labill. provides insights into its genome evolution.</title>
        <authorList>
            <person name="Li X."/>
        </authorList>
    </citation>
    <scope>NUCLEOTIDE SEQUENCE [LARGE SCALE GENOMIC DNA]</scope>
    <source>
        <strain evidence="2">CL2024</strain>
        <tissue evidence="2">Fresh tender leaves</tissue>
    </source>
</reference>
<feature type="compositionally biased region" description="Low complexity" evidence="1">
    <location>
        <begin position="23"/>
        <end position="40"/>
    </location>
</feature>
<feature type="region of interest" description="Disordered" evidence="1">
    <location>
        <begin position="1"/>
        <end position="40"/>
    </location>
</feature>
<gene>
    <name evidence="2" type="ORF">ACJRO7_009925</name>
</gene>
<dbReference type="InterPro" id="IPR034577">
    <property type="entry name" value="NIMIN-2"/>
</dbReference>
<dbReference type="PANTHER" id="PTHR35735">
    <property type="entry name" value="PROTEIN NIM1-INTERACTING 2"/>
    <property type="match status" value="1"/>
</dbReference>
<dbReference type="PANTHER" id="PTHR35735:SF8">
    <property type="entry name" value="PROTEIN NIM1-INTERACTING 2"/>
    <property type="match status" value="1"/>
</dbReference>
<feature type="compositionally biased region" description="Basic and acidic residues" evidence="1">
    <location>
        <begin position="1"/>
        <end position="15"/>
    </location>
</feature>
<dbReference type="AlphaFoldDB" id="A0ABD3LAD2"/>
<protein>
    <submittedName>
        <fullName evidence="2">Uncharacterized protein</fullName>
    </submittedName>
</protein>
<proteinExistence type="predicted"/>
<comment type="caution">
    <text evidence="2">The sequence shown here is derived from an EMBL/GenBank/DDBJ whole genome shotgun (WGS) entry which is preliminary data.</text>
</comment>
<evidence type="ECO:0000256" key="1">
    <source>
        <dbReference type="SAM" id="MobiDB-lite"/>
    </source>
</evidence>